<evidence type="ECO:0000259" key="2">
    <source>
        <dbReference type="PROSITE" id="PS50022"/>
    </source>
</evidence>
<reference evidence="3 4" key="1">
    <citation type="submission" date="2020-08" db="EMBL/GenBank/DDBJ databases">
        <title>Whole genome shotgun sequence of Actinoplanes ianthinogenes NBRC 13996.</title>
        <authorList>
            <person name="Komaki H."/>
            <person name="Tamura T."/>
        </authorList>
    </citation>
    <scope>NUCLEOTIDE SEQUENCE [LARGE SCALE GENOMIC DNA]</scope>
    <source>
        <strain evidence="3 4">NBRC 13996</strain>
    </source>
</reference>
<evidence type="ECO:0000313" key="4">
    <source>
        <dbReference type="Proteomes" id="UP000676967"/>
    </source>
</evidence>
<proteinExistence type="predicted"/>
<feature type="compositionally biased region" description="Low complexity" evidence="1">
    <location>
        <begin position="37"/>
        <end position="47"/>
    </location>
</feature>
<dbReference type="Pfam" id="PF00754">
    <property type="entry name" value="F5_F8_type_C"/>
    <property type="match status" value="1"/>
</dbReference>
<keyword evidence="4" id="KW-1185">Reference proteome</keyword>
<evidence type="ECO:0000256" key="1">
    <source>
        <dbReference type="SAM" id="MobiDB-lite"/>
    </source>
</evidence>
<evidence type="ECO:0000313" key="3">
    <source>
        <dbReference type="EMBL" id="BCJ39555.1"/>
    </source>
</evidence>
<dbReference type="PROSITE" id="PS50022">
    <property type="entry name" value="FA58C_3"/>
    <property type="match status" value="1"/>
</dbReference>
<feature type="domain" description="F5/8 type C" evidence="2">
    <location>
        <begin position="46"/>
        <end position="184"/>
    </location>
</feature>
<dbReference type="Proteomes" id="UP000676967">
    <property type="component" value="Chromosome"/>
</dbReference>
<dbReference type="SUPFAM" id="SSF49785">
    <property type="entry name" value="Galactose-binding domain-like"/>
    <property type="match status" value="1"/>
</dbReference>
<dbReference type="InterPro" id="IPR000421">
    <property type="entry name" value="FA58C"/>
</dbReference>
<dbReference type="InterPro" id="IPR008979">
    <property type="entry name" value="Galactose-bd-like_sf"/>
</dbReference>
<protein>
    <recommendedName>
        <fullName evidence="2">F5/8 type C domain-containing protein</fullName>
    </recommendedName>
</protein>
<dbReference type="Gene3D" id="2.60.120.260">
    <property type="entry name" value="Galactose-binding domain-like"/>
    <property type="match status" value="1"/>
</dbReference>
<name>A0ABM7LJY9_9ACTN</name>
<dbReference type="EMBL" id="AP023356">
    <property type="protein sequence ID" value="BCJ39555.1"/>
    <property type="molecule type" value="Genomic_DNA"/>
</dbReference>
<organism evidence="3 4">
    <name type="scientific">Actinoplanes ianthinogenes</name>
    <dbReference type="NCBI Taxonomy" id="122358"/>
    <lineage>
        <taxon>Bacteria</taxon>
        <taxon>Bacillati</taxon>
        <taxon>Actinomycetota</taxon>
        <taxon>Actinomycetes</taxon>
        <taxon>Micromonosporales</taxon>
        <taxon>Micromonosporaceae</taxon>
        <taxon>Actinoplanes</taxon>
    </lineage>
</organism>
<accession>A0ABM7LJY9</accession>
<sequence>MVLLLAAGGAVAYRWKTDAAASLVPAATATPPPPSAGVPSAAVSRSPRPVTGKINPDLDNLSLQAICTASGVEDDAWQPKFACDGDQTSRWSSAFEDKQWLRADLRRRWELTTVTVTWERSYAVSYRVETSLDGKAWQKLYATAKGKGGSVTIPANGRVARYVRMFGLKRVNQSGYSLRELEIR</sequence>
<gene>
    <name evidence="3" type="ORF">Aiant_02120</name>
</gene>
<feature type="region of interest" description="Disordered" evidence="1">
    <location>
        <begin position="26"/>
        <end position="50"/>
    </location>
</feature>